<name>T1F8Y8_HELRO</name>
<dbReference type="RefSeq" id="XP_009020856.1">
    <property type="nucleotide sequence ID" value="XM_009022608.1"/>
</dbReference>
<evidence type="ECO:0000256" key="3">
    <source>
        <dbReference type="ARBA" id="ARBA00022917"/>
    </source>
</evidence>
<evidence type="ECO:0000256" key="4">
    <source>
        <dbReference type="SAM" id="MobiDB-lite"/>
    </source>
</evidence>
<protein>
    <recommendedName>
        <fullName evidence="8">Translation initiation factor 3 N-terminal domain-containing protein</fullName>
    </recommendedName>
</protein>
<dbReference type="InterPro" id="IPR001288">
    <property type="entry name" value="Translation_initiation_fac_3"/>
</dbReference>
<dbReference type="HOGENOM" id="CLU_861311_0_0_1"/>
<proteinExistence type="inferred from homology"/>
<evidence type="ECO:0000313" key="7">
    <source>
        <dbReference type="Proteomes" id="UP000015101"/>
    </source>
</evidence>
<dbReference type="SUPFAM" id="SSF55200">
    <property type="entry name" value="Translation initiation factor IF3, C-terminal domain"/>
    <property type="match status" value="1"/>
</dbReference>
<dbReference type="Gene3D" id="3.10.20.80">
    <property type="entry name" value="Translation initiation factor 3 (IF-3), N-terminal domain"/>
    <property type="match status" value="1"/>
</dbReference>
<dbReference type="InterPro" id="IPR036788">
    <property type="entry name" value="T_IF-3_C_sf"/>
</dbReference>
<dbReference type="InParanoid" id="T1F8Y8"/>
<evidence type="ECO:0000313" key="6">
    <source>
        <dbReference type="EnsemblMetazoa" id="HelroP175174"/>
    </source>
</evidence>
<dbReference type="EMBL" id="KB096830">
    <property type="protein sequence ID" value="ESO01144.1"/>
    <property type="molecule type" value="Genomic_DNA"/>
</dbReference>
<accession>T1F8Y8</accession>
<dbReference type="EnsemblMetazoa" id="HelroT175174">
    <property type="protein sequence ID" value="HelroP175174"/>
    <property type="gene ID" value="HelroG175174"/>
</dbReference>
<keyword evidence="3" id="KW-0648">Protein biosynthesis</keyword>
<dbReference type="GO" id="GO:0005739">
    <property type="term" value="C:mitochondrion"/>
    <property type="evidence" value="ECO:0000318"/>
    <property type="project" value="GO_Central"/>
</dbReference>
<feature type="region of interest" description="Disordered" evidence="4">
    <location>
        <begin position="244"/>
        <end position="289"/>
    </location>
</feature>
<keyword evidence="7" id="KW-1185">Reference proteome</keyword>
<reference evidence="6" key="3">
    <citation type="submission" date="2015-06" db="UniProtKB">
        <authorList>
            <consortium name="EnsemblMetazoa"/>
        </authorList>
    </citation>
    <scope>IDENTIFICATION</scope>
</reference>
<dbReference type="InterPro" id="IPR036787">
    <property type="entry name" value="T_IF-3_N_sf"/>
</dbReference>
<evidence type="ECO:0000256" key="1">
    <source>
        <dbReference type="ARBA" id="ARBA00005439"/>
    </source>
</evidence>
<reference evidence="7" key="1">
    <citation type="submission" date="2012-12" db="EMBL/GenBank/DDBJ databases">
        <authorList>
            <person name="Hellsten U."/>
            <person name="Grimwood J."/>
            <person name="Chapman J.A."/>
            <person name="Shapiro H."/>
            <person name="Aerts A."/>
            <person name="Otillar R.P."/>
            <person name="Terry A.Y."/>
            <person name="Boore J.L."/>
            <person name="Simakov O."/>
            <person name="Marletaz F."/>
            <person name="Cho S.-J."/>
            <person name="Edsinger-Gonzales E."/>
            <person name="Havlak P."/>
            <person name="Kuo D.-H."/>
            <person name="Larsson T."/>
            <person name="Lv J."/>
            <person name="Arendt D."/>
            <person name="Savage R."/>
            <person name="Osoegawa K."/>
            <person name="de Jong P."/>
            <person name="Lindberg D.R."/>
            <person name="Seaver E.C."/>
            <person name="Weisblat D.A."/>
            <person name="Putnam N.H."/>
            <person name="Grigoriev I.V."/>
            <person name="Rokhsar D.S."/>
        </authorList>
    </citation>
    <scope>NUCLEOTIDE SEQUENCE</scope>
</reference>
<sequence length="323" mass="36576">MAVRLSLFRVSFCVKKTLPFESLFVRLSSQSKGTLASTRQFISPRGFNLELYRCAHKASSLAPVKHNVLVLDESDKEIGVMKWNRLKSLSIEKGLKICCVDESAQPHAIYKLVNLKTYIEIEKKQKQESKKMKIHQKSLAISSHISKNDLAIKIDKIVDWLGKNTLVKIKISFPSTEKKNFDIYNEILKATSGISKLQQSHSSENEITFDLLSDCVKGDVNQISNLRPFTLKELQSKNFSEKMSSAKDKHEKAKADPAAKIPDKDNIEKKNQFKENISNDLGEKNKKKTEGLVNDNNIENIAQGKELKKQVKKCKVPANTKNT</sequence>
<dbReference type="PANTHER" id="PTHR10938:SF0">
    <property type="entry name" value="TRANSLATION INITIATION FACTOR IF-3, MITOCHONDRIAL"/>
    <property type="match status" value="1"/>
</dbReference>
<reference evidence="5 7" key="2">
    <citation type="journal article" date="2013" name="Nature">
        <title>Insights into bilaterian evolution from three spiralian genomes.</title>
        <authorList>
            <person name="Simakov O."/>
            <person name="Marletaz F."/>
            <person name="Cho S.J."/>
            <person name="Edsinger-Gonzales E."/>
            <person name="Havlak P."/>
            <person name="Hellsten U."/>
            <person name="Kuo D.H."/>
            <person name="Larsson T."/>
            <person name="Lv J."/>
            <person name="Arendt D."/>
            <person name="Savage R."/>
            <person name="Osoegawa K."/>
            <person name="de Jong P."/>
            <person name="Grimwood J."/>
            <person name="Chapman J.A."/>
            <person name="Shapiro H."/>
            <person name="Aerts A."/>
            <person name="Otillar R.P."/>
            <person name="Terry A.Y."/>
            <person name="Boore J.L."/>
            <person name="Grigoriev I.V."/>
            <person name="Lindberg D.R."/>
            <person name="Seaver E.C."/>
            <person name="Weisblat D.A."/>
            <person name="Putnam N.H."/>
            <person name="Rokhsar D.S."/>
        </authorList>
    </citation>
    <scope>NUCLEOTIDE SEQUENCE</scope>
</reference>
<dbReference type="PANTHER" id="PTHR10938">
    <property type="entry name" value="TRANSLATION INITIATION FACTOR IF-3"/>
    <property type="match status" value="1"/>
</dbReference>
<comment type="similarity">
    <text evidence="1">Belongs to the IF-3 family.</text>
</comment>
<dbReference type="Proteomes" id="UP000015101">
    <property type="component" value="Unassembled WGS sequence"/>
</dbReference>
<dbReference type="Gene3D" id="3.30.110.10">
    <property type="entry name" value="Translation initiation factor 3 (IF-3), C-terminal domain"/>
    <property type="match status" value="1"/>
</dbReference>
<dbReference type="KEGG" id="hro:HELRODRAFT_175174"/>
<dbReference type="GO" id="GO:0003743">
    <property type="term" value="F:translation initiation factor activity"/>
    <property type="evidence" value="ECO:0000318"/>
    <property type="project" value="GO_Central"/>
</dbReference>
<gene>
    <name evidence="6" type="primary">20205287</name>
    <name evidence="5" type="ORF">HELRODRAFT_175174</name>
</gene>
<dbReference type="CTD" id="20205287"/>
<dbReference type="GO" id="GO:0032790">
    <property type="term" value="P:ribosome disassembly"/>
    <property type="evidence" value="ECO:0000318"/>
    <property type="project" value="GO_Central"/>
</dbReference>
<dbReference type="GeneID" id="20205287"/>
<dbReference type="EMBL" id="AMQM01005158">
    <property type="status" value="NOT_ANNOTATED_CDS"/>
    <property type="molecule type" value="Genomic_DNA"/>
</dbReference>
<feature type="compositionally biased region" description="Basic and acidic residues" evidence="4">
    <location>
        <begin position="244"/>
        <end position="273"/>
    </location>
</feature>
<evidence type="ECO:0000256" key="2">
    <source>
        <dbReference type="ARBA" id="ARBA00022540"/>
    </source>
</evidence>
<evidence type="ECO:0000313" key="5">
    <source>
        <dbReference type="EMBL" id="ESO01144.1"/>
    </source>
</evidence>
<evidence type="ECO:0008006" key="8">
    <source>
        <dbReference type="Google" id="ProtNLM"/>
    </source>
</evidence>
<organism evidence="6 7">
    <name type="scientific">Helobdella robusta</name>
    <name type="common">Californian leech</name>
    <dbReference type="NCBI Taxonomy" id="6412"/>
    <lineage>
        <taxon>Eukaryota</taxon>
        <taxon>Metazoa</taxon>
        <taxon>Spiralia</taxon>
        <taxon>Lophotrochozoa</taxon>
        <taxon>Annelida</taxon>
        <taxon>Clitellata</taxon>
        <taxon>Hirudinea</taxon>
        <taxon>Rhynchobdellida</taxon>
        <taxon>Glossiphoniidae</taxon>
        <taxon>Helobdella</taxon>
    </lineage>
</organism>
<dbReference type="GO" id="GO:0043022">
    <property type="term" value="F:ribosome binding"/>
    <property type="evidence" value="ECO:0000318"/>
    <property type="project" value="GO_Central"/>
</dbReference>
<keyword evidence="2" id="KW-0396">Initiation factor</keyword>
<dbReference type="AlphaFoldDB" id="T1F8Y8"/>
<dbReference type="GO" id="GO:0070124">
    <property type="term" value="P:mitochondrial translational initiation"/>
    <property type="evidence" value="ECO:0000318"/>
    <property type="project" value="GO_Central"/>
</dbReference>